<proteinExistence type="predicted"/>
<dbReference type="AlphaFoldDB" id="V6EZY8"/>
<sequence length="209" mass="22448">MKVECGRSWPYAAARTRLVDASPLGQHAHQAAQADDRGGDQGRVGSRAMGQGIGPGFQGLKGGDHIAAPGHDDDAGPKALSPPDGFDRVDGLAGVAAQVEQHDVSPVHGSPPIDEFRHFLVGHPYPAPAEQMPQFIVKSAIKAENYLHDRVFTKVKNWMHMIELMMILKLSSSSISGSSLRTSRADFPLSAKQCAPVSRFLSILRPIIV</sequence>
<feature type="compositionally biased region" description="Gly residues" evidence="1">
    <location>
        <begin position="51"/>
        <end position="61"/>
    </location>
</feature>
<name>V6EZY8_MAGGM</name>
<keyword evidence="3" id="KW-1185">Reference proteome</keyword>
<dbReference type="STRING" id="1430440.MGMSRv2__0569"/>
<evidence type="ECO:0000313" key="3">
    <source>
        <dbReference type="Proteomes" id="UP000018922"/>
    </source>
</evidence>
<dbReference type="KEGG" id="mgy:MGMSRv2__0569"/>
<dbReference type="EMBL" id="HG794546">
    <property type="protein sequence ID" value="CDK97783.1"/>
    <property type="molecule type" value="Genomic_DNA"/>
</dbReference>
<accession>V6EZY8</accession>
<reference evidence="2 3" key="1">
    <citation type="journal article" date="2014" name="Genome Announc.">
        <title>Complete genome sequence of Magnetospirillum gryphiswaldense MSR-1.</title>
        <authorList>
            <person name="Wang X."/>
            <person name="Wang Q."/>
            <person name="Zhang W."/>
            <person name="Wang Y."/>
            <person name="Li L."/>
            <person name="Wen T."/>
            <person name="Zhang T."/>
            <person name="Zhang Y."/>
            <person name="Xu J."/>
            <person name="Hu J."/>
            <person name="Li S."/>
            <person name="Liu L."/>
            <person name="Liu J."/>
            <person name="Jiang W."/>
            <person name="Tian J."/>
            <person name="Li Y."/>
            <person name="Schuler D."/>
            <person name="Wang L."/>
            <person name="Li J."/>
        </authorList>
    </citation>
    <scope>NUCLEOTIDE SEQUENCE [LARGE SCALE GENOMIC DNA]</scope>
    <source>
        <strain evidence="3">DSM 6361 / JCM 21280 / NBRC 15271 / MSR-1</strain>
    </source>
</reference>
<dbReference type="HOGENOM" id="CLU_1314178_0_0_5"/>
<protein>
    <submittedName>
        <fullName evidence="2">Uncharacterized protein</fullName>
    </submittedName>
</protein>
<gene>
    <name evidence="2" type="ordered locus">MGMSRv2__0569</name>
</gene>
<evidence type="ECO:0000256" key="1">
    <source>
        <dbReference type="SAM" id="MobiDB-lite"/>
    </source>
</evidence>
<feature type="region of interest" description="Disordered" evidence="1">
    <location>
        <begin position="22"/>
        <end position="87"/>
    </location>
</feature>
<dbReference type="Proteomes" id="UP000018922">
    <property type="component" value="Chromosome I"/>
</dbReference>
<organism evidence="2 3">
    <name type="scientific">Magnetospirillum gryphiswaldense (strain DSM 6361 / JCM 21280 / NBRC 15271 / MSR-1)</name>
    <dbReference type="NCBI Taxonomy" id="431944"/>
    <lineage>
        <taxon>Bacteria</taxon>
        <taxon>Pseudomonadati</taxon>
        <taxon>Pseudomonadota</taxon>
        <taxon>Alphaproteobacteria</taxon>
        <taxon>Rhodospirillales</taxon>
        <taxon>Rhodospirillaceae</taxon>
        <taxon>Magnetospirillum</taxon>
    </lineage>
</organism>
<evidence type="ECO:0000313" key="2">
    <source>
        <dbReference type="EMBL" id="CDK97783.1"/>
    </source>
</evidence>